<evidence type="ECO:0000313" key="2">
    <source>
        <dbReference type="EMBL" id="HIW96594.1"/>
    </source>
</evidence>
<sequence>MKICAPFAGIIHYAVAEGTVVDTGSEIATVEALKLEAPVLAPGPGVVSQLLQEDFASVQGGEALVELIDVEGR</sequence>
<dbReference type="Gene3D" id="2.40.50.100">
    <property type="match status" value="1"/>
</dbReference>
<proteinExistence type="predicted"/>
<dbReference type="CDD" id="cd06850">
    <property type="entry name" value="biotinyl_domain"/>
    <property type="match status" value="1"/>
</dbReference>
<dbReference type="Proteomes" id="UP000824189">
    <property type="component" value="Unassembled WGS sequence"/>
</dbReference>
<name>A0A9D1RZF5_9CORY</name>
<organism evidence="2 3">
    <name type="scientific">Candidatus Corynebacterium gallistercoris</name>
    <dbReference type="NCBI Taxonomy" id="2838530"/>
    <lineage>
        <taxon>Bacteria</taxon>
        <taxon>Bacillati</taxon>
        <taxon>Actinomycetota</taxon>
        <taxon>Actinomycetes</taxon>
        <taxon>Mycobacteriales</taxon>
        <taxon>Corynebacteriaceae</taxon>
        <taxon>Corynebacterium</taxon>
    </lineage>
</organism>
<evidence type="ECO:0000313" key="3">
    <source>
        <dbReference type="Proteomes" id="UP000824189"/>
    </source>
</evidence>
<reference evidence="2" key="1">
    <citation type="journal article" date="2021" name="PeerJ">
        <title>Extensive microbial diversity within the chicken gut microbiome revealed by metagenomics and culture.</title>
        <authorList>
            <person name="Gilroy R."/>
            <person name="Ravi A."/>
            <person name="Getino M."/>
            <person name="Pursley I."/>
            <person name="Horton D.L."/>
            <person name="Alikhan N.F."/>
            <person name="Baker D."/>
            <person name="Gharbi K."/>
            <person name="Hall N."/>
            <person name="Watson M."/>
            <person name="Adriaenssens E.M."/>
            <person name="Foster-Nyarko E."/>
            <person name="Jarju S."/>
            <person name="Secka A."/>
            <person name="Antonio M."/>
            <person name="Oren A."/>
            <person name="Chaudhuri R.R."/>
            <person name="La Ragione R."/>
            <person name="Hildebrand F."/>
            <person name="Pallen M.J."/>
        </authorList>
    </citation>
    <scope>NUCLEOTIDE SEQUENCE</scope>
    <source>
        <strain evidence="2">4376</strain>
    </source>
</reference>
<protein>
    <submittedName>
        <fullName evidence="2">Acetyl-CoA carboxylase biotin carboxyl carrier protein subunit</fullName>
    </submittedName>
</protein>
<dbReference type="SUPFAM" id="SSF51230">
    <property type="entry name" value="Single hybrid motif"/>
    <property type="match status" value="1"/>
</dbReference>
<dbReference type="InterPro" id="IPR011053">
    <property type="entry name" value="Single_hybrid_motif"/>
</dbReference>
<feature type="domain" description="Lipoyl-binding" evidence="1">
    <location>
        <begin position="9"/>
        <end position="67"/>
    </location>
</feature>
<accession>A0A9D1RZF5</accession>
<reference evidence="2" key="2">
    <citation type="submission" date="2021-04" db="EMBL/GenBank/DDBJ databases">
        <authorList>
            <person name="Gilroy R."/>
        </authorList>
    </citation>
    <scope>NUCLEOTIDE SEQUENCE</scope>
    <source>
        <strain evidence="2">4376</strain>
    </source>
</reference>
<dbReference type="EMBL" id="DXFZ01000108">
    <property type="protein sequence ID" value="HIW96594.1"/>
    <property type="molecule type" value="Genomic_DNA"/>
</dbReference>
<comment type="caution">
    <text evidence="2">The sequence shown here is derived from an EMBL/GenBank/DDBJ whole genome shotgun (WGS) entry which is preliminary data.</text>
</comment>
<dbReference type="Pfam" id="PF00364">
    <property type="entry name" value="Biotin_lipoyl"/>
    <property type="match status" value="1"/>
</dbReference>
<gene>
    <name evidence="2" type="ORF">H9867_08980</name>
</gene>
<dbReference type="InterPro" id="IPR000089">
    <property type="entry name" value="Biotin_lipoyl"/>
</dbReference>
<dbReference type="AlphaFoldDB" id="A0A9D1RZF5"/>
<evidence type="ECO:0000259" key="1">
    <source>
        <dbReference type="Pfam" id="PF00364"/>
    </source>
</evidence>